<dbReference type="InterPro" id="IPR008571">
    <property type="entry name" value="HerA-like"/>
</dbReference>
<keyword evidence="4" id="KW-1185">Reference proteome</keyword>
<sequence length="739" mass="81447">MTLFERDHVVGTFRGFSDSGMEFHADLVLPYKDEFQSIAMHGQFILVQLEHEDEAVFGRITNISSQGRLVSPIGEDYANRAVRDQRPIPEELREQYLKYKVDIRILGVLRREGDKLLFVPSHRRLPHVGAQVAFLSPDLLQEVSNANDNAEDAVPIGFLAFGEFVYCGDDERAHPEPWMVVKSPAVMPKFQISKLLARRSFVFARAGFGKSNLVKLLFSSLYAGDPAVPRRGGTKAPVGTVIFDPDGEYFWPDHQGRPGLCDVEHLADRLVVFTDRHAPSPAYQSFVVDGVKLDIRQLPAARVLGIALSRERQDHQNVAKLKGLSPAKWRELVDDIDRHRINADPAKVGRLLGLPADDVQVTAAIANMTRVVSALHDKSSQLLTALKRALSEGKLCIVDVSRMRGQEGLQLAGVILADIFEHNQNEFTAANPKTIPTIAVIEEAQSMLSAARSSDEGPFVAWVKEGRKYDLGAMMITQQPGSIPDELLSQGDNFFVFHLLSAADLMALKRANAHFSDDLLSALLNEPLVGHGIFWSSAPGTDSHARPYPLSVRALSFNDSHKPREPSSTAGPLDIYAARLRRRFQDAVNAATLRADTASGTPVPVSPEESETVPPDEPVDVDTSYRANAISALGQSREFWDKLSRPEGIKWGRVQGLLAAHGPGEDIVGNQFDWAYQSVVPALNDLVGVQDTAWRTERRPDERGRPTTWIIATRPPARPASQPGGQPDEDDSGDIPPPF</sequence>
<feature type="domain" description="Helicase HerA central" evidence="2">
    <location>
        <begin position="188"/>
        <end position="418"/>
    </location>
</feature>
<evidence type="ECO:0000313" key="3">
    <source>
        <dbReference type="EMBL" id="GAA2590241.1"/>
    </source>
</evidence>
<dbReference type="InterPro" id="IPR002789">
    <property type="entry name" value="HerA_central"/>
</dbReference>
<evidence type="ECO:0000313" key="4">
    <source>
        <dbReference type="Proteomes" id="UP001501509"/>
    </source>
</evidence>
<dbReference type="SUPFAM" id="SSF52540">
    <property type="entry name" value="P-loop containing nucleoside triphosphate hydrolases"/>
    <property type="match status" value="1"/>
</dbReference>
<gene>
    <name evidence="3" type="ORF">GCM10010411_24000</name>
</gene>
<dbReference type="PANTHER" id="PTHR42957:SF1">
    <property type="entry name" value="HELICASE MJ1565-RELATED"/>
    <property type="match status" value="1"/>
</dbReference>
<name>A0ABN3PJX7_9ACTN</name>
<evidence type="ECO:0000259" key="2">
    <source>
        <dbReference type="Pfam" id="PF01935"/>
    </source>
</evidence>
<proteinExistence type="predicted"/>
<dbReference type="Gene3D" id="3.40.50.300">
    <property type="entry name" value="P-loop containing nucleotide triphosphate hydrolases"/>
    <property type="match status" value="1"/>
</dbReference>
<accession>A0ABN3PJX7</accession>
<dbReference type="Proteomes" id="UP001501509">
    <property type="component" value="Unassembled WGS sequence"/>
</dbReference>
<comment type="caution">
    <text evidence="3">The sequence shown here is derived from an EMBL/GenBank/DDBJ whole genome shotgun (WGS) entry which is preliminary data.</text>
</comment>
<dbReference type="InterPro" id="IPR027417">
    <property type="entry name" value="P-loop_NTPase"/>
</dbReference>
<feature type="region of interest" description="Disordered" evidence="1">
    <location>
        <begin position="596"/>
        <end position="621"/>
    </location>
</feature>
<dbReference type="PANTHER" id="PTHR42957">
    <property type="entry name" value="HELICASE MJ1565-RELATED"/>
    <property type="match status" value="1"/>
</dbReference>
<dbReference type="EMBL" id="BAAATD010000002">
    <property type="protein sequence ID" value="GAA2590241.1"/>
    <property type="molecule type" value="Genomic_DNA"/>
</dbReference>
<dbReference type="Pfam" id="PF01935">
    <property type="entry name" value="DUF87"/>
    <property type="match status" value="1"/>
</dbReference>
<dbReference type="RefSeq" id="WP_344540415.1">
    <property type="nucleotide sequence ID" value="NZ_BAAATD010000002.1"/>
</dbReference>
<protein>
    <recommendedName>
        <fullName evidence="2">Helicase HerA central domain-containing protein</fullName>
    </recommendedName>
</protein>
<reference evidence="3 4" key="1">
    <citation type="journal article" date="2019" name="Int. J. Syst. Evol. Microbiol.">
        <title>The Global Catalogue of Microorganisms (GCM) 10K type strain sequencing project: providing services to taxonomists for standard genome sequencing and annotation.</title>
        <authorList>
            <consortium name="The Broad Institute Genomics Platform"/>
            <consortium name="The Broad Institute Genome Sequencing Center for Infectious Disease"/>
            <person name="Wu L."/>
            <person name="Ma J."/>
        </authorList>
    </citation>
    <scope>NUCLEOTIDE SEQUENCE [LARGE SCALE GENOMIC DNA]</scope>
    <source>
        <strain evidence="3 4">JCM 6833</strain>
    </source>
</reference>
<evidence type="ECO:0000256" key="1">
    <source>
        <dbReference type="SAM" id="MobiDB-lite"/>
    </source>
</evidence>
<organism evidence="3 4">
    <name type="scientific">Actinomadura fulvescens</name>
    <dbReference type="NCBI Taxonomy" id="46160"/>
    <lineage>
        <taxon>Bacteria</taxon>
        <taxon>Bacillati</taxon>
        <taxon>Actinomycetota</taxon>
        <taxon>Actinomycetes</taxon>
        <taxon>Streptosporangiales</taxon>
        <taxon>Thermomonosporaceae</taxon>
        <taxon>Actinomadura</taxon>
    </lineage>
</organism>
<feature type="region of interest" description="Disordered" evidence="1">
    <location>
        <begin position="697"/>
        <end position="739"/>
    </location>
</feature>